<gene>
    <name evidence="11" type="ORF">HNQ77_001294</name>
</gene>
<comment type="pathway">
    <text evidence="1 9">Porphyrin-containing compound metabolism; protoporphyrin-IX biosynthesis; coproporphyrinogen-III from 5-aminolevulinate: step 3/4.</text>
</comment>
<dbReference type="EMBL" id="JACHEK010000002">
    <property type="protein sequence ID" value="MBB6143350.1"/>
    <property type="molecule type" value="Genomic_DNA"/>
</dbReference>
<sequence length="267" mass="28725">MIADESGMQPLTGKRILVTRARHQAGQLSSQLMAQGAEVIEIPAIEILPPASYDPLDAALRSLDRYQWLIVTSANTVRVLAERMAVTGIDANAFTHLKIAAVGSATAHALREIALSVHITPKEYVAESLLISLGDNLSGARVLLARSAIARDIIPETLLAHGAHIDVIDAYRTMVPENSAKRIAEVFASEQTIPHAATFTSSSAVTNFFLLLQEAGIDRPPEEMKAISIGPVTSQTLRDHQWEPSTEASPHDLHGLIAATVQVLAVR</sequence>
<evidence type="ECO:0000256" key="5">
    <source>
        <dbReference type="ARBA" id="ARBA00023244"/>
    </source>
</evidence>
<name>A0A841JQC0_9BACT</name>
<evidence type="ECO:0000256" key="9">
    <source>
        <dbReference type="RuleBase" id="RU366031"/>
    </source>
</evidence>
<dbReference type="UniPathway" id="UPA00251">
    <property type="reaction ID" value="UER00320"/>
</dbReference>
<evidence type="ECO:0000259" key="10">
    <source>
        <dbReference type="Pfam" id="PF02602"/>
    </source>
</evidence>
<comment type="catalytic activity">
    <reaction evidence="8 9">
        <text>hydroxymethylbilane = uroporphyrinogen III + H2O</text>
        <dbReference type="Rhea" id="RHEA:18965"/>
        <dbReference type="ChEBI" id="CHEBI:15377"/>
        <dbReference type="ChEBI" id="CHEBI:57308"/>
        <dbReference type="ChEBI" id="CHEBI:57845"/>
        <dbReference type="EC" id="4.2.1.75"/>
    </reaction>
</comment>
<evidence type="ECO:0000313" key="11">
    <source>
        <dbReference type="EMBL" id="MBB6143350.1"/>
    </source>
</evidence>
<dbReference type="Proteomes" id="UP000538666">
    <property type="component" value="Unassembled WGS sequence"/>
</dbReference>
<evidence type="ECO:0000256" key="2">
    <source>
        <dbReference type="ARBA" id="ARBA00008133"/>
    </source>
</evidence>
<keyword evidence="5 9" id="KW-0627">Porphyrin biosynthesis</keyword>
<dbReference type="CDD" id="cd06578">
    <property type="entry name" value="HemD"/>
    <property type="match status" value="1"/>
</dbReference>
<dbReference type="Pfam" id="PF02602">
    <property type="entry name" value="HEM4"/>
    <property type="match status" value="1"/>
</dbReference>
<dbReference type="Gene3D" id="3.40.50.10090">
    <property type="match status" value="2"/>
</dbReference>
<comment type="function">
    <text evidence="6 9">Catalyzes cyclization of the linear tetrapyrrole, hydroxymethylbilane, to the macrocyclic uroporphyrinogen III.</text>
</comment>
<reference evidence="11 12" key="1">
    <citation type="submission" date="2020-08" db="EMBL/GenBank/DDBJ databases">
        <title>Genomic Encyclopedia of Type Strains, Phase IV (KMG-IV): sequencing the most valuable type-strain genomes for metagenomic binning, comparative biology and taxonomic classification.</title>
        <authorList>
            <person name="Goeker M."/>
        </authorList>
    </citation>
    <scope>NUCLEOTIDE SEQUENCE [LARGE SCALE GENOMIC DNA]</scope>
    <source>
        <strain evidence="11 12">DSM 103733</strain>
    </source>
</reference>
<evidence type="ECO:0000256" key="4">
    <source>
        <dbReference type="ARBA" id="ARBA00023239"/>
    </source>
</evidence>
<dbReference type="InterPro" id="IPR036108">
    <property type="entry name" value="4pyrrol_syn_uPrphyn_synt_sf"/>
</dbReference>
<evidence type="ECO:0000256" key="7">
    <source>
        <dbReference type="ARBA" id="ARBA00040167"/>
    </source>
</evidence>
<dbReference type="GO" id="GO:0006782">
    <property type="term" value="P:protoporphyrinogen IX biosynthetic process"/>
    <property type="evidence" value="ECO:0007669"/>
    <property type="project" value="UniProtKB-UniRule"/>
</dbReference>
<protein>
    <recommendedName>
        <fullName evidence="7 9">Uroporphyrinogen-III synthase</fullName>
        <ecNumber evidence="3 9">4.2.1.75</ecNumber>
    </recommendedName>
</protein>
<dbReference type="AlphaFoldDB" id="A0A841JQC0"/>
<keyword evidence="12" id="KW-1185">Reference proteome</keyword>
<dbReference type="GO" id="GO:0004852">
    <property type="term" value="F:uroporphyrinogen-III synthase activity"/>
    <property type="evidence" value="ECO:0007669"/>
    <property type="project" value="UniProtKB-UniRule"/>
</dbReference>
<organism evidence="11 12">
    <name type="scientific">Silvibacterium bohemicum</name>
    <dbReference type="NCBI Taxonomy" id="1577686"/>
    <lineage>
        <taxon>Bacteria</taxon>
        <taxon>Pseudomonadati</taxon>
        <taxon>Acidobacteriota</taxon>
        <taxon>Terriglobia</taxon>
        <taxon>Terriglobales</taxon>
        <taxon>Acidobacteriaceae</taxon>
        <taxon>Silvibacterium</taxon>
    </lineage>
</organism>
<dbReference type="SUPFAM" id="SSF69618">
    <property type="entry name" value="HemD-like"/>
    <property type="match status" value="1"/>
</dbReference>
<evidence type="ECO:0000313" key="12">
    <source>
        <dbReference type="Proteomes" id="UP000538666"/>
    </source>
</evidence>
<evidence type="ECO:0000256" key="8">
    <source>
        <dbReference type="ARBA" id="ARBA00048617"/>
    </source>
</evidence>
<comment type="similarity">
    <text evidence="2 9">Belongs to the uroporphyrinogen-III synthase family.</text>
</comment>
<dbReference type="PANTHER" id="PTHR38042:SF1">
    <property type="entry name" value="UROPORPHYRINOGEN-III SYNTHASE, CHLOROPLASTIC"/>
    <property type="match status" value="1"/>
</dbReference>
<dbReference type="EC" id="4.2.1.75" evidence="3 9"/>
<dbReference type="GO" id="GO:0006780">
    <property type="term" value="P:uroporphyrinogen III biosynthetic process"/>
    <property type="evidence" value="ECO:0007669"/>
    <property type="project" value="UniProtKB-UniRule"/>
</dbReference>
<keyword evidence="4 9" id="KW-0456">Lyase</keyword>
<evidence type="ECO:0000256" key="3">
    <source>
        <dbReference type="ARBA" id="ARBA00013109"/>
    </source>
</evidence>
<accession>A0A841JQC0</accession>
<dbReference type="PANTHER" id="PTHR38042">
    <property type="entry name" value="UROPORPHYRINOGEN-III SYNTHASE, CHLOROPLASTIC"/>
    <property type="match status" value="1"/>
</dbReference>
<dbReference type="InterPro" id="IPR039793">
    <property type="entry name" value="UROS/Hem4"/>
</dbReference>
<evidence type="ECO:0000256" key="6">
    <source>
        <dbReference type="ARBA" id="ARBA00037589"/>
    </source>
</evidence>
<dbReference type="OrthoDB" id="9815856at2"/>
<dbReference type="InterPro" id="IPR003754">
    <property type="entry name" value="4pyrrol_synth_uPrphyn_synth"/>
</dbReference>
<comment type="caution">
    <text evidence="11">The sequence shown here is derived from an EMBL/GenBank/DDBJ whole genome shotgun (WGS) entry which is preliminary data.</text>
</comment>
<proteinExistence type="inferred from homology"/>
<dbReference type="RefSeq" id="WP_156186218.1">
    <property type="nucleotide sequence ID" value="NZ_JACHEK010000002.1"/>
</dbReference>
<feature type="domain" description="Tetrapyrrole biosynthesis uroporphyrinogen III synthase" evidence="10">
    <location>
        <begin position="27"/>
        <end position="257"/>
    </location>
</feature>
<evidence type="ECO:0000256" key="1">
    <source>
        <dbReference type="ARBA" id="ARBA00004772"/>
    </source>
</evidence>